<gene>
    <name evidence="8" type="ORF">A3E73_02995</name>
</gene>
<evidence type="ECO:0000313" key="9">
    <source>
        <dbReference type="Proteomes" id="UP000176791"/>
    </source>
</evidence>
<keyword evidence="2" id="KW-0489">Methyltransferase</keyword>
<name>A0A1F5DKE6_9BACT</name>
<dbReference type="SUPFAM" id="SSF46767">
    <property type="entry name" value="Methylated DNA-protein cysteine methyltransferase, C-terminal domain"/>
    <property type="match status" value="1"/>
</dbReference>
<organism evidence="8 9">
    <name type="scientific">Candidatus Beckwithbacteria bacterium RIFCSPHIGHO2_12_FULL_47_17</name>
    <dbReference type="NCBI Taxonomy" id="1797460"/>
    <lineage>
        <taxon>Bacteria</taxon>
        <taxon>Candidatus Beckwithiibacteriota</taxon>
    </lineage>
</organism>
<protein>
    <recommendedName>
        <fullName evidence="7">Methylated-DNA-[protein]-cysteine S-methyltransferase DNA binding domain-containing protein</fullName>
    </recommendedName>
</protein>
<evidence type="ECO:0000256" key="5">
    <source>
        <dbReference type="ARBA" id="ARBA00023204"/>
    </source>
</evidence>
<keyword evidence="4" id="KW-0227">DNA damage</keyword>
<evidence type="ECO:0000256" key="3">
    <source>
        <dbReference type="ARBA" id="ARBA00022679"/>
    </source>
</evidence>
<dbReference type="InterPro" id="IPR036388">
    <property type="entry name" value="WH-like_DNA-bd_sf"/>
</dbReference>
<dbReference type="Gene3D" id="1.10.10.10">
    <property type="entry name" value="Winged helix-like DNA-binding domain superfamily/Winged helix DNA-binding domain"/>
    <property type="match status" value="1"/>
</dbReference>
<dbReference type="PANTHER" id="PTHR42942">
    <property type="entry name" value="6-O-METHYLGUANINE DNA METHYLTRANSFERASE"/>
    <property type="match status" value="1"/>
</dbReference>
<dbReference type="CDD" id="cd06445">
    <property type="entry name" value="ATase"/>
    <property type="match status" value="1"/>
</dbReference>
<dbReference type="GO" id="GO:0032259">
    <property type="term" value="P:methylation"/>
    <property type="evidence" value="ECO:0007669"/>
    <property type="project" value="UniProtKB-KW"/>
</dbReference>
<dbReference type="InterPro" id="IPR001497">
    <property type="entry name" value="MethylDNA_cys_MeTrfase_AS"/>
</dbReference>
<sequence>MKTFFDQVYALVKQIPSGKVVTYGQIAKKLGTRDARRVGWALHANKEDSGVPCHRVVNQKGGLAINFAFYGDMEQRRRLEEEGVSFSEKNLVDLKKHRHVFKE</sequence>
<evidence type="ECO:0000259" key="7">
    <source>
        <dbReference type="Pfam" id="PF01035"/>
    </source>
</evidence>
<dbReference type="InterPro" id="IPR052520">
    <property type="entry name" value="ATL_DNA_repair"/>
</dbReference>
<dbReference type="NCBIfam" id="TIGR00589">
    <property type="entry name" value="ogt"/>
    <property type="match status" value="1"/>
</dbReference>
<evidence type="ECO:0000256" key="1">
    <source>
        <dbReference type="ARBA" id="ARBA00001286"/>
    </source>
</evidence>
<dbReference type="PANTHER" id="PTHR42942:SF1">
    <property type="entry name" value="ALKYLTRANSFERASE-LIKE PROTEIN 1"/>
    <property type="match status" value="1"/>
</dbReference>
<evidence type="ECO:0000313" key="8">
    <source>
        <dbReference type="EMBL" id="OGD55486.1"/>
    </source>
</evidence>
<keyword evidence="5" id="KW-0234">DNA repair</keyword>
<dbReference type="EMBL" id="MEZN01000043">
    <property type="protein sequence ID" value="OGD55486.1"/>
    <property type="molecule type" value="Genomic_DNA"/>
</dbReference>
<evidence type="ECO:0000256" key="4">
    <source>
        <dbReference type="ARBA" id="ARBA00022763"/>
    </source>
</evidence>
<reference evidence="8 9" key="1">
    <citation type="journal article" date="2016" name="Nat. Commun.">
        <title>Thousands of microbial genomes shed light on interconnected biogeochemical processes in an aquifer system.</title>
        <authorList>
            <person name="Anantharaman K."/>
            <person name="Brown C.T."/>
            <person name="Hug L.A."/>
            <person name="Sharon I."/>
            <person name="Castelle C.J."/>
            <person name="Probst A.J."/>
            <person name="Thomas B.C."/>
            <person name="Singh A."/>
            <person name="Wilkins M.J."/>
            <person name="Karaoz U."/>
            <person name="Brodie E.L."/>
            <person name="Williams K.H."/>
            <person name="Hubbard S.S."/>
            <person name="Banfield J.F."/>
        </authorList>
    </citation>
    <scope>NUCLEOTIDE SEQUENCE [LARGE SCALE GENOMIC DNA]</scope>
</reference>
<accession>A0A1F5DKE6</accession>
<dbReference type="Proteomes" id="UP000176791">
    <property type="component" value="Unassembled WGS sequence"/>
</dbReference>
<evidence type="ECO:0000256" key="2">
    <source>
        <dbReference type="ARBA" id="ARBA00022603"/>
    </source>
</evidence>
<comment type="caution">
    <text evidence="8">The sequence shown here is derived from an EMBL/GenBank/DDBJ whole genome shotgun (WGS) entry which is preliminary data.</text>
</comment>
<comment type="catalytic activity">
    <reaction evidence="1">
        <text>a 4-O-methyl-thymidine in DNA + L-cysteinyl-[protein] = a thymidine in DNA + S-methyl-L-cysteinyl-[protein]</text>
        <dbReference type="Rhea" id="RHEA:53428"/>
        <dbReference type="Rhea" id="RHEA-COMP:10131"/>
        <dbReference type="Rhea" id="RHEA-COMP:10132"/>
        <dbReference type="Rhea" id="RHEA-COMP:13555"/>
        <dbReference type="Rhea" id="RHEA-COMP:13556"/>
        <dbReference type="ChEBI" id="CHEBI:29950"/>
        <dbReference type="ChEBI" id="CHEBI:82612"/>
        <dbReference type="ChEBI" id="CHEBI:137386"/>
        <dbReference type="ChEBI" id="CHEBI:137387"/>
        <dbReference type="EC" id="2.1.1.63"/>
    </reaction>
</comment>
<dbReference type="STRING" id="1797460.A3E73_02995"/>
<evidence type="ECO:0000256" key="6">
    <source>
        <dbReference type="ARBA" id="ARBA00049348"/>
    </source>
</evidence>
<keyword evidence="3" id="KW-0808">Transferase</keyword>
<dbReference type="AlphaFoldDB" id="A0A1F5DKE6"/>
<proteinExistence type="predicted"/>
<dbReference type="GO" id="GO:0003908">
    <property type="term" value="F:methylated-DNA-[protein]-cysteine S-methyltransferase activity"/>
    <property type="evidence" value="ECO:0007669"/>
    <property type="project" value="UniProtKB-EC"/>
</dbReference>
<feature type="domain" description="Methylated-DNA-[protein]-cysteine S-methyltransferase DNA binding" evidence="7">
    <location>
        <begin position="4"/>
        <end position="84"/>
    </location>
</feature>
<dbReference type="PROSITE" id="PS00374">
    <property type="entry name" value="MGMT"/>
    <property type="match status" value="1"/>
</dbReference>
<dbReference type="InterPro" id="IPR014048">
    <property type="entry name" value="MethylDNA_cys_MeTrfase_DNA-bd"/>
</dbReference>
<dbReference type="GO" id="GO:0006281">
    <property type="term" value="P:DNA repair"/>
    <property type="evidence" value="ECO:0007669"/>
    <property type="project" value="UniProtKB-KW"/>
</dbReference>
<dbReference type="Pfam" id="PF01035">
    <property type="entry name" value="DNA_binding_1"/>
    <property type="match status" value="1"/>
</dbReference>
<dbReference type="InterPro" id="IPR036217">
    <property type="entry name" value="MethylDNA_cys_MeTrfase_DNAb"/>
</dbReference>
<comment type="catalytic activity">
    <reaction evidence="6">
        <text>a 6-O-methyl-2'-deoxyguanosine in DNA + L-cysteinyl-[protein] = S-methyl-L-cysteinyl-[protein] + a 2'-deoxyguanosine in DNA</text>
        <dbReference type="Rhea" id="RHEA:24000"/>
        <dbReference type="Rhea" id="RHEA-COMP:10131"/>
        <dbReference type="Rhea" id="RHEA-COMP:10132"/>
        <dbReference type="Rhea" id="RHEA-COMP:11367"/>
        <dbReference type="Rhea" id="RHEA-COMP:11368"/>
        <dbReference type="ChEBI" id="CHEBI:29950"/>
        <dbReference type="ChEBI" id="CHEBI:82612"/>
        <dbReference type="ChEBI" id="CHEBI:85445"/>
        <dbReference type="ChEBI" id="CHEBI:85448"/>
        <dbReference type="EC" id="2.1.1.63"/>
    </reaction>
</comment>